<feature type="transmembrane region" description="Helical" evidence="2">
    <location>
        <begin position="30"/>
        <end position="51"/>
    </location>
</feature>
<gene>
    <name evidence="3" type="ORF">DQ384_23895</name>
</gene>
<dbReference type="InterPro" id="IPR021454">
    <property type="entry name" value="DUF3105"/>
</dbReference>
<keyword evidence="2" id="KW-0812">Transmembrane</keyword>
<evidence type="ECO:0000256" key="1">
    <source>
        <dbReference type="SAM" id="MobiDB-lite"/>
    </source>
</evidence>
<keyword evidence="2" id="KW-1133">Transmembrane helix</keyword>
<dbReference type="Proteomes" id="UP000253094">
    <property type="component" value="Unassembled WGS sequence"/>
</dbReference>
<dbReference type="RefSeq" id="WP_114031106.1">
    <property type="nucleotide sequence ID" value="NZ_QOIL01000014.1"/>
</dbReference>
<sequence length="234" mass="25289">MTKEKTQARREQLAKLRAAQQRKERRTAMLMWGAGAFVIILLVGVVGFYVIQDRAASSLDGVKSFAYKGSQHTLIKVSYKESPPVGGEHNPVWQQCGVYDEPINSENGVHSMEHGSVWITYRPDLPKADVDKLKALVTSDYLLLSPYPGLKAPVVASSWNHQIELKGVDDPRLARYITKYKQNPTETPEYGATCSGSGSTDQTAAQSPIPATSPSPAPSGAPSASTMPSASPSS</sequence>
<dbReference type="OrthoDB" id="164831at2"/>
<dbReference type="Pfam" id="PF11303">
    <property type="entry name" value="DUF3105"/>
    <property type="match status" value="1"/>
</dbReference>
<reference evidence="3 4" key="1">
    <citation type="submission" date="2018-06" db="EMBL/GenBank/DDBJ databases">
        <title>Sphaerisporangium craniellae sp. nov., isolated from a marine sponge in the South China Sea.</title>
        <authorList>
            <person name="Li L."/>
        </authorList>
    </citation>
    <scope>NUCLEOTIDE SEQUENCE [LARGE SCALE GENOMIC DNA]</scope>
    <source>
        <strain evidence="3 4">CCTCC AA 208026</strain>
    </source>
</reference>
<organism evidence="3 4">
    <name type="scientific">Sphaerisporangium album</name>
    <dbReference type="NCBI Taxonomy" id="509200"/>
    <lineage>
        <taxon>Bacteria</taxon>
        <taxon>Bacillati</taxon>
        <taxon>Actinomycetota</taxon>
        <taxon>Actinomycetes</taxon>
        <taxon>Streptosporangiales</taxon>
        <taxon>Streptosporangiaceae</taxon>
        <taxon>Sphaerisporangium</taxon>
    </lineage>
</organism>
<dbReference type="AlphaFoldDB" id="A0A367FCX5"/>
<feature type="compositionally biased region" description="Low complexity" evidence="1">
    <location>
        <begin position="220"/>
        <end position="234"/>
    </location>
</feature>
<dbReference type="EMBL" id="QOIL01000014">
    <property type="protein sequence ID" value="RCG28194.1"/>
    <property type="molecule type" value="Genomic_DNA"/>
</dbReference>
<feature type="region of interest" description="Disordered" evidence="1">
    <location>
        <begin position="184"/>
        <end position="234"/>
    </location>
</feature>
<evidence type="ECO:0000313" key="3">
    <source>
        <dbReference type="EMBL" id="RCG28194.1"/>
    </source>
</evidence>
<keyword evidence="2" id="KW-0472">Membrane</keyword>
<evidence type="ECO:0000256" key="2">
    <source>
        <dbReference type="SAM" id="Phobius"/>
    </source>
</evidence>
<name>A0A367FCX5_9ACTN</name>
<evidence type="ECO:0000313" key="4">
    <source>
        <dbReference type="Proteomes" id="UP000253094"/>
    </source>
</evidence>
<comment type="caution">
    <text evidence="3">The sequence shown here is derived from an EMBL/GenBank/DDBJ whole genome shotgun (WGS) entry which is preliminary data.</text>
</comment>
<proteinExistence type="predicted"/>
<accession>A0A367FCX5</accession>
<protein>
    <submittedName>
        <fullName evidence="3">DUF3105 domain-containing protein</fullName>
    </submittedName>
</protein>
<keyword evidence="4" id="KW-1185">Reference proteome</keyword>